<dbReference type="GO" id="GO:0008171">
    <property type="term" value="F:O-methyltransferase activity"/>
    <property type="evidence" value="ECO:0007669"/>
    <property type="project" value="UniProtKB-UniRule"/>
</dbReference>
<reference evidence="10" key="2">
    <citation type="submission" date="2025-04" db="UniProtKB">
        <authorList>
            <consortium name="RefSeq"/>
        </authorList>
    </citation>
    <scope>IDENTIFICATION</scope>
    <source>
        <tissue evidence="10">Whole body</tissue>
    </source>
</reference>
<keyword evidence="9" id="KW-1185">Reference proteome</keyword>
<dbReference type="GO" id="GO:0017069">
    <property type="term" value="F:snRNA binding"/>
    <property type="evidence" value="ECO:0007669"/>
    <property type="project" value="TreeGrafter"/>
</dbReference>
<feature type="domain" description="Bin3-type SAM" evidence="7">
    <location>
        <begin position="360"/>
        <end position="615"/>
    </location>
</feature>
<dbReference type="SUPFAM" id="SSF53335">
    <property type="entry name" value="S-adenosyl-L-methionine-dependent methyltransferases"/>
    <property type="match status" value="1"/>
</dbReference>
<accession>A0A2S2QF47</accession>
<dbReference type="EC" id="2.1.1.-" evidence="6"/>
<proteinExistence type="inferred from homology"/>
<dbReference type="InterPro" id="IPR010675">
    <property type="entry name" value="Bin3_C"/>
</dbReference>
<evidence type="ECO:0000259" key="7">
    <source>
        <dbReference type="PROSITE" id="PS51515"/>
    </source>
</evidence>
<dbReference type="InterPro" id="IPR039772">
    <property type="entry name" value="Bin3-like"/>
</dbReference>
<dbReference type="EMBL" id="GGMS01007110">
    <property type="protein sequence ID" value="MBY76313.1"/>
    <property type="molecule type" value="Transcribed_RNA"/>
</dbReference>
<evidence type="ECO:0000313" key="8">
    <source>
        <dbReference type="EMBL" id="MBY76313.1"/>
    </source>
</evidence>
<dbReference type="Pfam" id="PF06859">
    <property type="entry name" value="Bin3"/>
    <property type="match status" value="1"/>
</dbReference>
<keyword evidence="4 5" id="KW-0949">S-adenosyl-L-methionine</keyword>
<dbReference type="GO" id="GO:0008173">
    <property type="term" value="F:RNA methyltransferase activity"/>
    <property type="evidence" value="ECO:0007669"/>
    <property type="project" value="UniProtKB-UniRule"/>
</dbReference>
<comment type="similarity">
    <text evidence="1 6">Belongs to the methyltransferase superfamily.</text>
</comment>
<evidence type="ECO:0000313" key="10">
    <source>
        <dbReference type="RefSeq" id="XP_025419773.1"/>
    </source>
</evidence>
<name>A0A2S2QF47_9HEMI</name>
<evidence type="ECO:0000256" key="2">
    <source>
        <dbReference type="ARBA" id="ARBA00022603"/>
    </source>
</evidence>
<dbReference type="PANTHER" id="PTHR12315:SF0">
    <property type="entry name" value="7SK SNRNA METHYLPHOSPHATE CAPPING ENZYME"/>
    <property type="match status" value="1"/>
</dbReference>
<sequence>MLFIMATKTEVENEEVENPLENQNLNTVCKTLQFSDTNIKLNSSRKRCVSTSIIISSSPKKKKKDGQNVIPPKKFLLGGNISDPLNLNSLQNEDINKAMNKTPKSSPLHSNTINIKKDHVNVIIPRNLSDPLELGTCDDVKAVICPELDSLKEKTPQKLITKKVIAKSLSDSGLLTENTQENNSLSELIDNKEKTVEDIISSPSKKKAKIEMYEKNICKDEDNNILSTVIEIIEKIKEVLENEVQIKPIDSCFIPIPKSPVKQFNKPCKIPLLPEKNMKDIMEKEELREPIKPKRNVVNPVVPQTTLTEKKCKPQHIVAISTKPKQKINKNEPKFKEKNSLFKYGNYNRYYGYRNPDDEDHRLKVLAERMDLFYGKDVLDIGCNIGHVTFSVARDFGAKSVVGMDIDRKLINIARKNVQYYINDTTQSSSHLSPNYQFNDYASRSHNDVNCDTTQSFPISLPMLYGPINLPGMTIFGRFPFNVSFVQGNYVLESDVMLSMEVCKFDVILCLSITKWLHLNWGDEGLKRAFKRMYAQLRPGGILVVEPQPWKSYGRRKTLTETIWRNYKNIELKPPMFTEYLLNEVGFANCETLPMPQNLSKGFQRPLKLYRKPNTTILRNVPKCTDVQPNETQSRS</sequence>
<dbReference type="CDD" id="cd02440">
    <property type="entry name" value="AdoMet_MTases"/>
    <property type="match status" value="1"/>
</dbReference>
<reference evidence="8" key="1">
    <citation type="submission" date="2018-04" db="EMBL/GenBank/DDBJ databases">
        <title>Transcriptome assembly of Sipha flava.</title>
        <authorList>
            <person name="Scully E.D."/>
            <person name="Geib S.M."/>
            <person name="Palmer N.A."/>
            <person name="Koch K."/>
            <person name="Bradshaw J."/>
            <person name="Heng-Moss T."/>
            <person name="Sarath G."/>
        </authorList>
    </citation>
    <scope>NUCLEOTIDE SEQUENCE</scope>
</reference>
<dbReference type="GO" id="GO:0040031">
    <property type="term" value="P:snRNA modification"/>
    <property type="evidence" value="ECO:0007669"/>
    <property type="project" value="TreeGrafter"/>
</dbReference>
<keyword evidence="3 6" id="KW-0808">Transferase</keyword>
<dbReference type="AlphaFoldDB" id="A0A2S2QF47"/>
<gene>
    <name evidence="8" type="primary">MEPCE_0</name>
    <name evidence="10" type="synonym">LOC112690071</name>
    <name evidence="8" type="ORF">g.157593</name>
</gene>
<dbReference type="Proteomes" id="UP000694846">
    <property type="component" value="Unplaced"/>
</dbReference>
<dbReference type="Pfam" id="PF13649">
    <property type="entry name" value="Methyltransf_25"/>
    <property type="match status" value="1"/>
</dbReference>
<evidence type="ECO:0000256" key="3">
    <source>
        <dbReference type="ARBA" id="ARBA00022679"/>
    </source>
</evidence>
<dbReference type="Gene3D" id="3.40.50.150">
    <property type="entry name" value="Vaccinia Virus protein VP39"/>
    <property type="match status" value="1"/>
</dbReference>
<dbReference type="PROSITE" id="PS51515">
    <property type="entry name" value="BIN3_SAM"/>
    <property type="match status" value="1"/>
</dbReference>
<evidence type="ECO:0000256" key="6">
    <source>
        <dbReference type="RuleBase" id="RU367087"/>
    </source>
</evidence>
<evidence type="ECO:0000256" key="4">
    <source>
        <dbReference type="ARBA" id="ARBA00022691"/>
    </source>
</evidence>
<dbReference type="GO" id="GO:0032259">
    <property type="term" value="P:methylation"/>
    <property type="evidence" value="ECO:0007669"/>
    <property type="project" value="UniProtKB-KW"/>
</dbReference>
<dbReference type="RefSeq" id="XP_025419773.1">
    <property type="nucleotide sequence ID" value="XM_025563988.1"/>
</dbReference>
<keyword evidence="2 6" id="KW-0489">Methyltransferase</keyword>
<protein>
    <recommendedName>
        <fullName evidence="6">RNA methyltransferase</fullName>
        <ecNumber evidence="6">2.1.1.-</ecNumber>
    </recommendedName>
</protein>
<evidence type="ECO:0000313" key="9">
    <source>
        <dbReference type="Proteomes" id="UP000694846"/>
    </source>
</evidence>
<evidence type="ECO:0000256" key="5">
    <source>
        <dbReference type="PROSITE-ProRule" id="PRU00848"/>
    </source>
</evidence>
<dbReference type="OrthoDB" id="10017101at2759"/>
<dbReference type="PANTHER" id="PTHR12315">
    <property type="entry name" value="BICOID-INTERACTING PROTEIN RELATED"/>
    <property type="match status" value="1"/>
</dbReference>
<evidence type="ECO:0000256" key="1">
    <source>
        <dbReference type="ARBA" id="ARBA00008361"/>
    </source>
</evidence>
<dbReference type="InterPro" id="IPR029063">
    <property type="entry name" value="SAM-dependent_MTases_sf"/>
</dbReference>
<dbReference type="InterPro" id="IPR024160">
    <property type="entry name" value="BIN3_SAM-bd_dom"/>
</dbReference>
<organism evidence="8">
    <name type="scientific">Sipha flava</name>
    <name type="common">yellow sugarcane aphid</name>
    <dbReference type="NCBI Taxonomy" id="143950"/>
    <lineage>
        <taxon>Eukaryota</taxon>
        <taxon>Metazoa</taxon>
        <taxon>Ecdysozoa</taxon>
        <taxon>Arthropoda</taxon>
        <taxon>Hexapoda</taxon>
        <taxon>Insecta</taxon>
        <taxon>Pterygota</taxon>
        <taxon>Neoptera</taxon>
        <taxon>Paraneoptera</taxon>
        <taxon>Hemiptera</taxon>
        <taxon>Sternorrhyncha</taxon>
        <taxon>Aphidomorpha</taxon>
        <taxon>Aphidoidea</taxon>
        <taxon>Aphididae</taxon>
        <taxon>Sipha</taxon>
    </lineage>
</organism>
<dbReference type="InterPro" id="IPR041698">
    <property type="entry name" value="Methyltransf_25"/>
</dbReference>